<comment type="caution">
    <text evidence="4">The sequence shown here is derived from an EMBL/GenBank/DDBJ whole genome shotgun (WGS) entry which is preliminary data.</text>
</comment>
<evidence type="ECO:0000256" key="1">
    <source>
        <dbReference type="SAM" id="Coils"/>
    </source>
</evidence>
<evidence type="ECO:0000256" key="3">
    <source>
        <dbReference type="SAM" id="Phobius"/>
    </source>
</evidence>
<proteinExistence type="predicted"/>
<evidence type="ECO:0000256" key="2">
    <source>
        <dbReference type="SAM" id="MobiDB-lite"/>
    </source>
</evidence>
<keyword evidence="5" id="KW-1185">Reference proteome</keyword>
<sequence length="500" mass="57084">MALTFCCENVYFDKPLLRLSTENIPASYPAPDIEMCVQASPMTIVRCDLMYVNWSTSTIPNCYDKIRLGTHEPWDTQWCNLFEANGSINYGVESKYPANTDLIKRIDIYWRIDSIENATKASLSVPAIALQLYSPSFSRWKLNPKDMIDQQARPFRDMELGTYRSTSYQNATSNIFFTPTKYRAIRPKDAGSILGFETNYVDVVTIESAQQTWPLHPNENLTRGDYHGMFSVQLSKGTMEVKTEQRLHTVLQAVAMAGGAYGILTTLYILLFGMSRLTPWGLVHQLPVLIGSANRRMRTQENNRCIQNGLSDEPVKSAKAKVPWFSRKSASTENQNVELKDTSKEVEDTKYRKEMEDDQRSDQYLLSNQSPILPTLAGSNVPNYPNEQLMQEHLTLQQHSKELESRVEELEIILREYFLNTDYLDQLRSRRQIQPEFVTVARERQSITRPRRGFGYDREDPSVDRPDVNELVEVVATTAPTASSSATALDNSHAIKKVDK</sequence>
<protein>
    <submittedName>
        <fullName evidence="4">Uncharacterized protein</fullName>
    </submittedName>
</protein>
<keyword evidence="3" id="KW-0812">Transmembrane</keyword>
<keyword evidence="1" id="KW-0175">Coiled coil</keyword>
<evidence type="ECO:0000313" key="4">
    <source>
        <dbReference type="EMBL" id="KAF7730534.1"/>
    </source>
</evidence>
<dbReference type="Proteomes" id="UP000605846">
    <property type="component" value="Unassembled WGS sequence"/>
</dbReference>
<organism evidence="4 5">
    <name type="scientific">Apophysomyces ossiformis</name>
    <dbReference type="NCBI Taxonomy" id="679940"/>
    <lineage>
        <taxon>Eukaryota</taxon>
        <taxon>Fungi</taxon>
        <taxon>Fungi incertae sedis</taxon>
        <taxon>Mucoromycota</taxon>
        <taxon>Mucoromycotina</taxon>
        <taxon>Mucoromycetes</taxon>
        <taxon>Mucorales</taxon>
        <taxon>Mucorineae</taxon>
        <taxon>Mucoraceae</taxon>
        <taxon>Apophysomyces</taxon>
    </lineage>
</organism>
<feature type="coiled-coil region" evidence="1">
    <location>
        <begin position="386"/>
        <end position="420"/>
    </location>
</feature>
<accession>A0A8H7ET83</accession>
<name>A0A8H7ET83_9FUNG</name>
<gene>
    <name evidence="4" type="ORF">EC973_001915</name>
</gene>
<feature type="transmembrane region" description="Helical" evidence="3">
    <location>
        <begin position="250"/>
        <end position="271"/>
    </location>
</feature>
<evidence type="ECO:0000313" key="5">
    <source>
        <dbReference type="Proteomes" id="UP000605846"/>
    </source>
</evidence>
<reference evidence="4" key="1">
    <citation type="submission" date="2020-01" db="EMBL/GenBank/DDBJ databases">
        <title>Genome Sequencing of Three Apophysomyces-Like Fungal Strains Confirms a Novel Fungal Genus in the Mucoromycota with divergent Burkholderia-like Endosymbiotic Bacteria.</title>
        <authorList>
            <person name="Stajich J.E."/>
            <person name="Macias A.M."/>
            <person name="Carter-House D."/>
            <person name="Lovett B."/>
            <person name="Kasson L.R."/>
            <person name="Berry K."/>
            <person name="Grigoriev I."/>
            <person name="Chang Y."/>
            <person name="Spatafora J."/>
            <person name="Kasson M.T."/>
        </authorList>
    </citation>
    <scope>NUCLEOTIDE SEQUENCE</scope>
    <source>
        <strain evidence="4">NRRL A-21654</strain>
    </source>
</reference>
<dbReference type="AlphaFoldDB" id="A0A8H7ET83"/>
<keyword evidence="3" id="KW-0472">Membrane</keyword>
<feature type="region of interest" description="Disordered" evidence="2">
    <location>
        <begin position="481"/>
        <end position="500"/>
    </location>
</feature>
<dbReference type="OrthoDB" id="2339353at2759"/>
<keyword evidence="3" id="KW-1133">Transmembrane helix</keyword>
<dbReference type="EMBL" id="JABAYA010000015">
    <property type="protein sequence ID" value="KAF7730534.1"/>
    <property type="molecule type" value="Genomic_DNA"/>
</dbReference>